<dbReference type="Proteomes" id="UP000447574">
    <property type="component" value="Unassembled WGS sequence"/>
</dbReference>
<protein>
    <submittedName>
        <fullName evidence="2">Uncharacterized protein</fullName>
    </submittedName>
</protein>
<organism evidence="2 4">
    <name type="scientific">Pseudomonas helleri</name>
    <dbReference type="NCBI Taxonomy" id="1608996"/>
    <lineage>
        <taxon>Bacteria</taxon>
        <taxon>Pseudomonadati</taxon>
        <taxon>Pseudomonadota</taxon>
        <taxon>Gammaproteobacteria</taxon>
        <taxon>Pseudomonadales</taxon>
        <taxon>Pseudomonadaceae</taxon>
        <taxon>Pseudomonas</taxon>
    </lineage>
</organism>
<dbReference type="EMBL" id="WIVX01000033">
    <property type="protein sequence ID" value="MQU31577.1"/>
    <property type="molecule type" value="Genomic_DNA"/>
</dbReference>
<evidence type="ECO:0000313" key="5">
    <source>
        <dbReference type="Proteomes" id="UP000470186"/>
    </source>
</evidence>
<dbReference type="Proteomes" id="UP000470186">
    <property type="component" value="Unassembled WGS sequence"/>
</dbReference>
<dbReference type="RefSeq" id="WP_153350452.1">
    <property type="nucleotide sequence ID" value="NZ_JBQQLO010000048.1"/>
</dbReference>
<evidence type="ECO:0000313" key="4">
    <source>
        <dbReference type="Proteomes" id="UP000447574"/>
    </source>
</evidence>
<proteinExistence type="predicted"/>
<evidence type="ECO:0000313" key="2">
    <source>
        <dbReference type="EMBL" id="MQT75453.1"/>
    </source>
</evidence>
<keyword evidence="1" id="KW-1133">Transmembrane helix</keyword>
<dbReference type="AlphaFoldDB" id="A0A7X1WX20"/>
<dbReference type="EMBL" id="WIWF01000049">
    <property type="protein sequence ID" value="MQT75453.1"/>
    <property type="molecule type" value="Genomic_DNA"/>
</dbReference>
<evidence type="ECO:0000256" key="1">
    <source>
        <dbReference type="SAM" id="Phobius"/>
    </source>
</evidence>
<evidence type="ECO:0000313" key="3">
    <source>
        <dbReference type="EMBL" id="MQU31577.1"/>
    </source>
</evidence>
<gene>
    <name evidence="3" type="ORF">GHO30_09200</name>
    <name evidence="2" type="ORF">GHO37_14215</name>
</gene>
<keyword evidence="5" id="KW-1185">Reference proteome</keyword>
<keyword evidence="1" id="KW-0472">Membrane</keyword>
<sequence length="159" mass="18630">MLIFMPIFALAYTYLFGVLVKGFLVFVWPFFAWTFYEQLYPYKSYAMICGTLSDIKLQVSEAYIFVWLESEKGRDFRKESDPVHAVCDAPFPDLNIALFWPDMTHARTLERKTGFMSVLLTPSSVREQSSTAWIETITRIRENNETQRIEFDGALNLFY</sequence>
<name>A0A7X1WX20_9PSED</name>
<accession>A0A7X1WX20</accession>
<keyword evidence="1" id="KW-0812">Transmembrane</keyword>
<comment type="caution">
    <text evidence="2">The sequence shown here is derived from an EMBL/GenBank/DDBJ whole genome shotgun (WGS) entry which is preliminary data.</text>
</comment>
<reference evidence="4 5" key="1">
    <citation type="submission" date="2019-10" db="EMBL/GenBank/DDBJ databases">
        <title>Evaluation of single-gene subtyping targets for Pseudomonas.</title>
        <authorList>
            <person name="Reichler S.J."/>
            <person name="Orsi R.H."/>
            <person name="Wiedmann M."/>
            <person name="Martin N.H."/>
            <person name="Murphy S.I."/>
        </authorList>
    </citation>
    <scope>NUCLEOTIDE SEQUENCE [LARGE SCALE GENOMIC DNA]</scope>
    <source>
        <strain evidence="3 5">FSL R10-2107</strain>
        <strain evidence="2 4">FSL R10-2932</strain>
    </source>
</reference>
<feature type="transmembrane region" description="Helical" evidence="1">
    <location>
        <begin position="12"/>
        <end position="33"/>
    </location>
</feature>